<organism evidence="2 3">
    <name type="scientific">Marinilactibacillus psychrotolerans</name>
    <dbReference type="NCBI Taxonomy" id="191770"/>
    <lineage>
        <taxon>Bacteria</taxon>
        <taxon>Bacillati</taxon>
        <taxon>Bacillota</taxon>
        <taxon>Bacilli</taxon>
        <taxon>Lactobacillales</taxon>
        <taxon>Carnobacteriaceae</taxon>
        <taxon>Marinilactibacillus</taxon>
    </lineage>
</organism>
<evidence type="ECO:0000256" key="1">
    <source>
        <dbReference type="SAM" id="Phobius"/>
    </source>
</evidence>
<keyword evidence="1" id="KW-0812">Transmembrane</keyword>
<gene>
    <name evidence="2" type="ORF">ACEN37_12330</name>
</gene>
<name>A0ABW8UM68_9LACT</name>
<evidence type="ECO:0000313" key="2">
    <source>
        <dbReference type="EMBL" id="MFL2104020.1"/>
    </source>
</evidence>
<accession>A0ABW8UM68</accession>
<keyword evidence="1" id="KW-0472">Membrane</keyword>
<feature type="transmembrane region" description="Helical" evidence="1">
    <location>
        <begin position="20"/>
        <end position="45"/>
    </location>
</feature>
<proteinExistence type="predicted"/>
<reference evidence="2 3" key="1">
    <citation type="submission" date="2024-08" db="EMBL/GenBank/DDBJ databases">
        <authorList>
            <person name="Arias E."/>
        </authorList>
    </citation>
    <scope>NUCLEOTIDE SEQUENCE [LARGE SCALE GENOMIC DNA]</scope>
    <source>
        <strain evidence="2 3">FAM 24106</strain>
    </source>
</reference>
<sequence>MEILIECLVVFSLVGSGLVAGMFFAFSNFIMEAFGVLTISNGIAAMQEINRKVVNPFFFLFFMGTAGTSLVLIILFFVTSLDSWIVLTG</sequence>
<protein>
    <submittedName>
        <fullName evidence="2">Uncharacterized protein</fullName>
    </submittedName>
</protein>
<dbReference type="RefSeq" id="WP_407142333.1">
    <property type="nucleotide sequence ID" value="NZ_JBGQQI010000070.1"/>
</dbReference>
<keyword evidence="1" id="KW-1133">Transmembrane helix</keyword>
<feature type="transmembrane region" description="Helical" evidence="1">
    <location>
        <begin position="57"/>
        <end position="78"/>
    </location>
</feature>
<dbReference type="EMBL" id="JBGQQK010000068">
    <property type="protein sequence ID" value="MFL2104020.1"/>
    <property type="molecule type" value="Genomic_DNA"/>
</dbReference>
<keyword evidence="3" id="KW-1185">Reference proteome</keyword>
<dbReference type="Proteomes" id="UP001625374">
    <property type="component" value="Unassembled WGS sequence"/>
</dbReference>
<evidence type="ECO:0000313" key="3">
    <source>
        <dbReference type="Proteomes" id="UP001625374"/>
    </source>
</evidence>
<comment type="caution">
    <text evidence="2">The sequence shown here is derived from an EMBL/GenBank/DDBJ whole genome shotgun (WGS) entry which is preliminary data.</text>
</comment>